<evidence type="ECO:0008006" key="3">
    <source>
        <dbReference type="Google" id="ProtNLM"/>
    </source>
</evidence>
<evidence type="ECO:0000313" key="1">
    <source>
        <dbReference type="EMBL" id="MCM2374380.1"/>
    </source>
</evidence>
<proteinExistence type="predicted"/>
<sequence>MLMASAGCDSAVLESPLVDPEKATRFPGLDGAFKCVESGTKKTSWLHIGSAGRDFPSGFHRIVWVAEFGDFGLISVPLVGFFEKIDDHYYLHLPCPEISEELEEPQSFQQFPGGWDSESVRHFSLFRVSRSSDDIDIEFLNTSYVISQIELNSLKGTIRIDKLSPDDNMPSKFATITAKPAELREYIQSDSSGKLFERKMHFKRID</sequence>
<dbReference type="EMBL" id="JAMQBK010000083">
    <property type="protein sequence ID" value="MCM2374380.1"/>
    <property type="molecule type" value="Genomic_DNA"/>
</dbReference>
<protein>
    <recommendedName>
        <fullName evidence="3">Lipoprotein</fullName>
    </recommendedName>
</protein>
<evidence type="ECO:0000313" key="2">
    <source>
        <dbReference type="Proteomes" id="UP001202961"/>
    </source>
</evidence>
<name>A0ABT0UD41_9BACT</name>
<keyword evidence="2" id="KW-1185">Reference proteome</keyword>
<reference evidence="1 2" key="1">
    <citation type="journal article" date="2022" name="Syst. Appl. Microbiol.">
        <title>Rhodopirellula aestuarii sp. nov., a novel member of the genus Rhodopirellula isolated from brackish sediments collected in the Tagus River estuary, Portugal.</title>
        <authorList>
            <person name="Vitorino I.R."/>
            <person name="Klimek D."/>
            <person name="Calusinska M."/>
            <person name="Lobo-da-Cunha A."/>
            <person name="Vasconcelos V."/>
            <person name="Lage O.M."/>
        </authorList>
    </citation>
    <scope>NUCLEOTIDE SEQUENCE [LARGE SCALE GENOMIC DNA]</scope>
    <source>
        <strain evidence="1 2">ICT_H3.1</strain>
    </source>
</reference>
<dbReference type="Proteomes" id="UP001202961">
    <property type="component" value="Unassembled WGS sequence"/>
</dbReference>
<organism evidence="1 2">
    <name type="scientific">Aporhodopirellula aestuarii</name>
    <dbReference type="NCBI Taxonomy" id="2950107"/>
    <lineage>
        <taxon>Bacteria</taxon>
        <taxon>Pseudomonadati</taxon>
        <taxon>Planctomycetota</taxon>
        <taxon>Planctomycetia</taxon>
        <taxon>Pirellulales</taxon>
        <taxon>Pirellulaceae</taxon>
        <taxon>Aporhodopirellula</taxon>
    </lineage>
</organism>
<accession>A0ABT0UD41</accession>
<gene>
    <name evidence="1" type="ORF">NB063_27495</name>
</gene>
<comment type="caution">
    <text evidence="1">The sequence shown here is derived from an EMBL/GenBank/DDBJ whole genome shotgun (WGS) entry which is preliminary data.</text>
</comment>
<dbReference type="RefSeq" id="WP_250932264.1">
    <property type="nucleotide sequence ID" value="NZ_JAMQBK010000083.1"/>
</dbReference>